<dbReference type="InterPro" id="IPR036812">
    <property type="entry name" value="NAD(P)_OxRdtase_dom_sf"/>
</dbReference>
<dbReference type="Proteomes" id="UP000053841">
    <property type="component" value="Unassembled WGS sequence"/>
</dbReference>
<protein>
    <recommendedName>
        <fullName evidence="2">NADP-dependent oxidoreductase domain-containing protein</fullName>
    </recommendedName>
</protein>
<dbReference type="RefSeq" id="XP_007716718.1">
    <property type="nucleotide sequence ID" value="XM_007718528.1"/>
</dbReference>
<dbReference type="EMBL" id="KI964775">
    <property type="protein sequence ID" value="EUC28983.1"/>
    <property type="molecule type" value="Genomic_DNA"/>
</dbReference>
<dbReference type="GO" id="GO:0016491">
    <property type="term" value="F:oxidoreductase activity"/>
    <property type="evidence" value="ECO:0007669"/>
    <property type="project" value="UniProtKB-KW"/>
</dbReference>
<dbReference type="GO" id="GO:0005737">
    <property type="term" value="C:cytoplasm"/>
    <property type="evidence" value="ECO:0007669"/>
    <property type="project" value="TreeGrafter"/>
</dbReference>
<dbReference type="OrthoDB" id="37537at2759"/>
<dbReference type="PANTHER" id="PTHR43625:SF7">
    <property type="entry name" value="REDUCTASE (YAKC), PUTATIVE (AFU_ORTHOLOGUE AFUA_8G01560)-RELATED"/>
    <property type="match status" value="1"/>
</dbReference>
<dbReference type="SUPFAM" id="SSF51430">
    <property type="entry name" value="NAD(P)-linked oxidoreductase"/>
    <property type="match status" value="1"/>
</dbReference>
<sequence>MVKTVKFRDQEVPVPGFGAMGINSSLGRDLSYEEAEPVLLRALELGCTFWDTAVSYAAGLNEKILGDFIRKHNCRDNIFLASKCGVAVFEDGAVTNKASHIQTYIDGSIERLGFTPDLYYLHRMDRGTPLEESIAALDSLRKAGKTKYIGLSECSATTLRKADSIAKIDAVQAEYSAFETLHERDDLVDTARELDIAFVAYGPLGHGWLVDNFPYQSPEDFKEGDYRREIPKFQGENFYSNKKIADGFKQLAKLKNCSVSQIAIAWVTAQGMIALPGTVKPERLDENWAARDIDLTEEELKQMRTIIDTLKPVGDRYNEAAALNIGI</sequence>
<evidence type="ECO:0000256" key="1">
    <source>
        <dbReference type="ARBA" id="ARBA00023002"/>
    </source>
</evidence>
<dbReference type="eggNOG" id="KOG1575">
    <property type="taxonomic scope" value="Eukaryota"/>
</dbReference>
<gene>
    <name evidence="3" type="ORF">COCCADRAFT_107760</name>
</gene>
<organism evidence="3 4">
    <name type="scientific">Cochliobolus carbonum (strain 26-R-13)</name>
    <name type="common">Maize leaf spot fungus</name>
    <name type="synonym">Bipolaris zeicola</name>
    <dbReference type="NCBI Taxonomy" id="930089"/>
    <lineage>
        <taxon>Eukaryota</taxon>
        <taxon>Fungi</taxon>
        <taxon>Dikarya</taxon>
        <taxon>Ascomycota</taxon>
        <taxon>Pezizomycotina</taxon>
        <taxon>Dothideomycetes</taxon>
        <taxon>Pleosporomycetidae</taxon>
        <taxon>Pleosporales</taxon>
        <taxon>Pleosporineae</taxon>
        <taxon>Pleosporaceae</taxon>
        <taxon>Bipolaris</taxon>
    </lineage>
</organism>
<proteinExistence type="predicted"/>
<evidence type="ECO:0000313" key="3">
    <source>
        <dbReference type="EMBL" id="EUC28983.1"/>
    </source>
</evidence>
<dbReference type="PANTHER" id="PTHR43625">
    <property type="entry name" value="AFLATOXIN B1 ALDEHYDE REDUCTASE"/>
    <property type="match status" value="1"/>
</dbReference>
<dbReference type="GeneID" id="19143620"/>
<keyword evidence="1" id="KW-0560">Oxidoreductase</keyword>
<evidence type="ECO:0000259" key="2">
    <source>
        <dbReference type="Pfam" id="PF00248"/>
    </source>
</evidence>
<dbReference type="Pfam" id="PF00248">
    <property type="entry name" value="Aldo_ket_red"/>
    <property type="match status" value="1"/>
</dbReference>
<dbReference type="InterPro" id="IPR050791">
    <property type="entry name" value="Aldo-Keto_reductase"/>
</dbReference>
<dbReference type="InterPro" id="IPR023210">
    <property type="entry name" value="NADP_OxRdtase_dom"/>
</dbReference>
<evidence type="ECO:0000313" key="4">
    <source>
        <dbReference type="Proteomes" id="UP000053841"/>
    </source>
</evidence>
<keyword evidence="4" id="KW-1185">Reference proteome</keyword>
<dbReference type="KEGG" id="bze:COCCADRAFT_107760"/>
<dbReference type="HOGENOM" id="CLU_023205_2_1_1"/>
<dbReference type="Gene3D" id="3.20.20.100">
    <property type="entry name" value="NADP-dependent oxidoreductase domain"/>
    <property type="match status" value="1"/>
</dbReference>
<reference evidence="3 4" key="1">
    <citation type="journal article" date="2013" name="PLoS Genet.">
        <title>Comparative genome structure, secondary metabolite, and effector coding capacity across Cochliobolus pathogens.</title>
        <authorList>
            <person name="Condon B.J."/>
            <person name="Leng Y."/>
            <person name="Wu D."/>
            <person name="Bushley K.E."/>
            <person name="Ohm R.A."/>
            <person name="Otillar R."/>
            <person name="Martin J."/>
            <person name="Schackwitz W."/>
            <person name="Grimwood J."/>
            <person name="MohdZainudin N."/>
            <person name="Xue C."/>
            <person name="Wang R."/>
            <person name="Manning V.A."/>
            <person name="Dhillon B."/>
            <person name="Tu Z.J."/>
            <person name="Steffenson B.J."/>
            <person name="Salamov A."/>
            <person name="Sun H."/>
            <person name="Lowry S."/>
            <person name="LaButti K."/>
            <person name="Han J."/>
            <person name="Copeland A."/>
            <person name="Lindquist E."/>
            <person name="Barry K."/>
            <person name="Schmutz J."/>
            <person name="Baker S.E."/>
            <person name="Ciuffetti L.M."/>
            <person name="Grigoriev I.V."/>
            <person name="Zhong S."/>
            <person name="Turgeon B.G."/>
        </authorList>
    </citation>
    <scope>NUCLEOTIDE SEQUENCE [LARGE SCALE GENOMIC DNA]</scope>
    <source>
        <strain evidence="3 4">26-R-13</strain>
    </source>
</reference>
<name>W6XTN0_COCC2</name>
<feature type="domain" description="NADP-dependent oxidoreductase" evidence="2">
    <location>
        <begin position="16"/>
        <end position="307"/>
    </location>
</feature>
<dbReference type="AlphaFoldDB" id="W6XTN0"/>
<accession>W6XTN0</accession>